<evidence type="ECO:0000256" key="5">
    <source>
        <dbReference type="ARBA" id="ARBA00022989"/>
    </source>
</evidence>
<feature type="domain" description="EamA" evidence="8">
    <location>
        <begin position="7"/>
        <end position="138"/>
    </location>
</feature>
<feature type="transmembrane region" description="Helical" evidence="7">
    <location>
        <begin position="34"/>
        <end position="54"/>
    </location>
</feature>
<dbReference type="AlphaFoldDB" id="A0A0M2SPQ9"/>
<feature type="transmembrane region" description="Helical" evidence="7">
    <location>
        <begin position="214"/>
        <end position="236"/>
    </location>
</feature>
<keyword evidence="3" id="KW-1003">Cell membrane</keyword>
<keyword evidence="4 7" id="KW-0812">Transmembrane</keyword>
<gene>
    <name evidence="9" type="ORF">WQ57_18755</name>
</gene>
<dbReference type="GO" id="GO:0005886">
    <property type="term" value="C:plasma membrane"/>
    <property type="evidence" value="ECO:0007669"/>
    <property type="project" value="UniProtKB-SubCell"/>
</dbReference>
<feature type="transmembrane region" description="Helical" evidence="7">
    <location>
        <begin position="248"/>
        <end position="265"/>
    </location>
</feature>
<keyword evidence="5 7" id="KW-1133">Transmembrane helix</keyword>
<keyword evidence="10" id="KW-1185">Reference proteome</keyword>
<evidence type="ECO:0000256" key="4">
    <source>
        <dbReference type="ARBA" id="ARBA00022692"/>
    </source>
</evidence>
<feature type="transmembrane region" description="Helical" evidence="7">
    <location>
        <begin position="153"/>
        <end position="169"/>
    </location>
</feature>
<dbReference type="Proteomes" id="UP000034166">
    <property type="component" value="Unassembled WGS sequence"/>
</dbReference>
<organism evidence="9 10">
    <name type="scientific">Mesobacillus campisalis</name>
    <dbReference type="NCBI Taxonomy" id="1408103"/>
    <lineage>
        <taxon>Bacteria</taxon>
        <taxon>Bacillati</taxon>
        <taxon>Bacillota</taxon>
        <taxon>Bacilli</taxon>
        <taxon>Bacillales</taxon>
        <taxon>Bacillaceae</taxon>
        <taxon>Mesobacillus</taxon>
    </lineage>
</organism>
<feature type="transmembrane region" description="Helical" evidence="7">
    <location>
        <begin position="94"/>
        <end position="115"/>
    </location>
</feature>
<feature type="transmembrane region" description="Helical" evidence="7">
    <location>
        <begin position="122"/>
        <end position="141"/>
    </location>
</feature>
<evidence type="ECO:0000313" key="9">
    <source>
        <dbReference type="EMBL" id="KKK36534.1"/>
    </source>
</evidence>
<feature type="transmembrane region" description="Helical" evidence="7">
    <location>
        <begin position="66"/>
        <end position="88"/>
    </location>
</feature>
<accession>A0A0M2SPQ9</accession>
<comment type="caution">
    <text evidence="9">The sequence shown here is derived from an EMBL/GenBank/DDBJ whole genome shotgun (WGS) entry which is preliminary data.</text>
</comment>
<dbReference type="InterPro" id="IPR037185">
    <property type="entry name" value="EmrE-like"/>
</dbReference>
<dbReference type="PANTHER" id="PTHR32322:SF18">
    <property type="entry name" value="S-ADENOSYLMETHIONINE_S-ADENOSYLHOMOCYSTEINE TRANSPORTER"/>
    <property type="match status" value="1"/>
</dbReference>
<comment type="similarity">
    <text evidence="2">Belongs to the EamA transporter family.</text>
</comment>
<evidence type="ECO:0000256" key="1">
    <source>
        <dbReference type="ARBA" id="ARBA00004651"/>
    </source>
</evidence>
<evidence type="ECO:0000259" key="8">
    <source>
        <dbReference type="Pfam" id="PF00892"/>
    </source>
</evidence>
<dbReference type="EMBL" id="LAYY01000028">
    <property type="protein sequence ID" value="KKK36534.1"/>
    <property type="molecule type" value="Genomic_DNA"/>
</dbReference>
<evidence type="ECO:0000256" key="2">
    <source>
        <dbReference type="ARBA" id="ARBA00007362"/>
    </source>
</evidence>
<feature type="transmembrane region" description="Helical" evidence="7">
    <location>
        <begin position="7"/>
        <end position="28"/>
    </location>
</feature>
<dbReference type="PANTHER" id="PTHR32322">
    <property type="entry name" value="INNER MEMBRANE TRANSPORTER"/>
    <property type="match status" value="1"/>
</dbReference>
<dbReference type="PATRIC" id="fig|1408103.3.peg.4155"/>
<feature type="domain" description="EamA" evidence="8">
    <location>
        <begin position="150"/>
        <end position="286"/>
    </location>
</feature>
<evidence type="ECO:0000256" key="7">
    <source>
        <dbReference type="SAM" id="Phobius"/>
    </source>
</evidence>
<evidence type="ECO:0000256" key="6">
    <source>
        <dbReference type="ARBA" id="ARBA00023136"/>
    </source>
</evidence>
<feature type="transmembrane region" description="Helical" evidence="7">
    <location>
        <begin position="181"/>
        <end position="199"/>
    </location>
</feature>
<evidence type="ECO:0000313" key="10">
    <source>
        <dbReference type="Proteomes" id="UP000034166"/>
    </source>
</evidence>
<comment type="subcellular location">
    <subcellularLocation>
        <location evidence="1">Cell membrane</location>
        <topology evidence="1">Multi-pass membrane protein</topology>
    </subcellularLocation>
</comment>
<keyword evidence="6 7" id="KW-0472">Membrane</keyword>
<dbReference type="InterPro" id="IPR000620">
    <property type="entry name" value="EamA_dom"/>
</dbReference>
<name>A0A0M2SPQ9_9BACI</name>
<dbReference type="RefSeq" id="WP_046525300.1">
    <property type="nucleotide sequence ID" value="NZ_LAYY01000028.1"/>
</dbReference>
<evidence type="ECO:0000256" key="3">
    <source>
        <dbReference type="ARBA" id="ARBA00022475"/>
    </source>
</evidence>
<proteinExistence type="inferred from homology"/>
<reference evidence="9 10" key="1">
    <citation type="submission" date="2015-04" db="EMBL/GenBank/DDBJ databases">
        <title>Taxonomic description and genome sequence of Bacillus campisalis sp. nov., a novel member of the genus Bacillus isolated from solar saltern.</title>
        <authorList>
            <person name="Mathan Kumar R."/>
            <person name="Kaur G."/>
            <person name="Kumar A."/>
            <person name="Singh N.K."/>
            <person name="Kaur N."/>
            <person name="Kumar N."/>
            <person name="Mayilraj S."/>
        </authorList>
    </citation>
    <scope>NUCLEOTIDE SEQUENCE [LARGE SCALE GENOMIC DNA]</scope>
    <source>
        <strain evidence="9 10">SA2-6</strain>
    </source>
</reference>
<dbReference type="Pfam" id="PF00892">
    <property type="entry name" value="EamA"/>
    <property type="match status" value="2"/>
</dbReference>
<dbReference type="SUPFAM" id="SSF103481">
    <property type="entry name" value="Multidrug resistance efflux transporter EmrE"/>
    <property type="match status" value="2"/>
</dbReference>
<sequence length="305" mass="32512">MNNLKIYVILTVVMMIWGMNVSAVKMIVEHFPPMTINSLRVFTAGIVVFILLGMMKKIRKPAKEEYVFIFFGGLLNVTCHHLFLSIGLARTSAVNSGLILGMGPLLTALLAIPFVGKRMTIVKGMGFILGGIGITLTVLGGGKGLSGMNLGDFYIFISILAQAGSFIIISKAAKSMDPRLLTGYMLIFGSAVSMLIGFWQEPEGLSTLGGGSTLLWLLFAGSAVIATAAGHMLYNYAVGMVGPAETSIFLNLSTFFSLIGAALFLGETITFAHLSGMVFIIGGVILGSGALEELMLKRRIRKQAA</sequence>
<protein>
    <submittedName>
        <fullName evidence="9">Membrane protein</fullName>
    </submittedName>
</protein>
<feature type="transmembrane region" description="Helical" evidence="7">
    <location>
        <begin position="271"/>
        <end position="291"/>
    </location>
</feature>
<dbReference type="InterPro" id="IPR050638">
    <property type="entry name" value="AA-Vitamin_Transporters"/>
</dbReference>